<evidence type="ECO:0000256" key="1">
    <source>
        <dbReference type="ARBA" id="ARBA00022553"/>
    </source>
</evidence>
<dbReference type="CDD" id="cd06170">
    <property type="entry name" value="LuxR_C_like"/>
    <property type="match status" value="1"/>
</dbReference>
<dbReference type="InterPro" id="IPR001789">
    <property type="entry name" value="Sig_transdc_resp-reg_receiver"/>
</dbReference>
<dbReference type="Gene3D" id="1.10.10.10">
    <property type="entry name" value="Winged helix-like DNA-binding domain superfamily/Winged helix DNA-binding domain"/>
    <property type="match status" value="1"/>
</dbReference>
<dbReference type="SUPFAM" id="SSF46894">
    <property type="entry name" value="C-terminal effector domain of the bipartite response regulators"/>
    <property type="match status" value="1"/>
</dbReference>
<keyword evidence="8" id="KW-1185">Reference proteome</keyword>
<gene>
    <name evidence="7" type="ORF">SAMN04515678_105179</name>
</gene>
<dbReference type="InterPro" id="IPR000792">
    <property type="entry name" value="Tscrpt_reg_LuxR_C"/>
</dbReference>
<dbReference type="InterPro" id="IPR011006">
    <property type="entry name" value="CheY-like_superfamily"/>
</dbReference>
<evidence type="ECO:0000259" key="6">
    <source>
        <dbReference type="PROSITE" id="PS50110"/>
    </source>
</evidence>
<evidence type="ECO:0000256" key="3">
    <source>
        <dbReference type="PROSITE-ProRule" id="PRU00169"/>
    </source>
</evidence>
<evidence type="ECO:0000256" key="4">
    <source>
        <dbReference type="SAM" id="MobiDB-lite"/>
    </source>
</evidence>
<dbReference type="PROSITE" id="PS50043">
    <property type="entry name" value="HTH_LUXR_2"/>
    <property type="match status" value="1"/>
</dbReference>
<keyword evidence="1 3" id="KW-0597">Phosphoprotein</keyword>
<dbReference type="Gene3D" id="3.40.50.2300">
    <property type="match status" value="1"/>
</dbReference>
<dbReference type="CDD" id="cd17535">
    <property type="entry name" value="REC_NarL-like"/>
    <property type="match status" value="1"/>
</dbReference>
<feature type="domain" description="HTH luxR-type" evidence="5">
    <location>
        <begin position="173"/>
        <end position="238"/>
    </location>
</feature>
<dbReference type="InterPro" id="IPR039420">
    <property type="entry name" value="WalR-like"/>
</dbReference>
<evidence type="ECO:0000313" key="8">
    <source>
        <dbReference type="Proteomes" id="UP000325289"/>
    </source>
</evidence>
<organism evidence="7 8">
    <name type="scientific">Roseivivax sediminis</name>
    <dbReference type="NCBI Taxonomy" id="936889"/>
    <lineage>
        <taxon>Bacteria</taxon>
        <taxon>Pseudomonadati</taxon>
        <taxon>Pseudomonadota</taxon>
        <taxon>Alphaproteobacteria</taxon>
        <taxon>Rhodobacterales</taxon>
        <taxon>Roseobacteraceae</taxon>
        <taxon>Roseivivax</taxon>
    </lineage>
</organism>
<feature type="domain" description="Response regulatory" evidence="6">
    <location>
        <begin position="37"/>
        <end position="153"/>
    </location>
</feature>
<evidence type="ECO:0000313" key="7">
    <source>
        <dbReference type="EMBL" id="SFE00751.1"/>
    </source>
</evidence>
<dbReference type="Pfam" id="PF00196">
    <property type="entry name" value="GerE"/>
    <property type="match status" value="1"/>
</dbReference>
<dbReference type="SMART" id="SM00421">
    <property type="entry name" value="HTH_LUXR"/>
    <property type="match status" value="1"/>
</dbReference>
<dbReference type="GO" id="GO:0006355">
    <property type="term" value="P:regulation of DNA-templated transcription"/>
    <property type="evidence" value="ECO:0007669"/>
    <property type="project" value="InterPro"/>
</dbReference>
<sequence length="240" mass="25861">MQTNRLETAPLRAEGSRQTAPEGPARRLAAAGGQSLRILIADDHDLVRDTVVLYLENEGGITTETAADLGGALRLIEAGTPFDLVLLDFSMPGMDGLEGLRKVMALPGRHRVALISGTANREVAEEALAVGAAGFLPKTLPARSLVNAVRFMAMGEQYAPLDFMRAREPDAPENALAKTLSRRELEVLEGLTLGKSNKEIARDLDIREPTVKLHVKTLYRKIGASNRTQAAIIAKEAGLF</sequence>
<dbReference type="PANTHER" id="PTHR43214">
    <property type="entry name" value="TWO-COMPONENT RESPONSE REGULATOR"/>
    <property type="match status" value="1"/>
</dbReference>
<reference evidence="7 8" key="1">
    <citation type="submission" date="2016-10" db="EMBL/GenBank/DDBJ databases">
        <authorList>
            <person name="Varghese N."/>
            <person name="Submissions S."/>
        </authorList>
    </citation>
    <scope>NUCLEOTIDE SEQUENCE [LARGE SCALE GENOMIC DNA]</scope>
    <source>
        <strain evidence="8">YIM D21,KCTC 23444,ACCC 10710</strain>
    </source>
</reference>
<feature type="modified residue" description="4-aspartylphosphate" evidence="3">
    <location>
        <position position="88"/>
    </location>
</feature>
<dbReference type="PRINTS" id="PR00038">
    <property type="entry name" value="HTHLUXR"/>
</dbReference>
<feature type="region of interest" description="Disordered" evidence="4">
    <location>
        <begin position="1"/>
        <end position="25"/>
    </location>
</feature>
<dbReference type="InterPro" id="IPR036388">
    <property type="entry name" value="WH-like_DNA-bd_sf"/>
</dbReference>
<protein>
    <submittedName>
        <fullName evidence="7">DNA-binding response regulator, NarL/FixJ family, contains REC and HTH domains</fullName>
    </submittedName>
</protein>
<dbReference type="AlphaFoldDB" id="A0A1I1X0I4"/>
<dbReference type="Pfam" id="PF00072">
    <property type="entry name" value="Response_reg"/>
    <property type="match status" value="1"/>
</dbReference>
<evidence type="ECO:0000259" key="5">
    <source>
        <dbReference type="PROSITE" id="PS50043"/>
    </source>
</evidence>
<dbReference type="InterPro" id="IPR058245">
    <property type="entry name" value="NreC/VraR/RcsB-like_REC"/>
</dbReference>
<dbReference type="InterPro" id="IPR016032">
    <property type="entry name" value="Sig_transdc_resp-reg_C-effctor"/>
</dbReference>
<dbReference type="Proteomes" id="UP000325289">
    <property type="component" value="Unassembled WGS sequence"/>
</dbReference>
<accession>A0A1I1X0I4</accession>
<dbReference type="PROSITE" id="PS50110">
    <property type="entry name" value="RESPONSE_REGULATORY"/>
    <property type="match status" value="1"/>
</dbReference>
<proteinExistence type="predicted"/>
<dbReference type="GO" id="GO:0000160">
    <property type="term" value="P:phosphorelay signal transduction system"/>
    <property type="evidence" value="ECO:0007669"/>
    <property type="project" value="InterPro"/>
</dbReference>
<dbReference type="EMBL" id="FOMS01000005">
    <property type="protein sequence ID" value="SFE00751.1"/>
    <property type="molecule type" value="Genomic_DNA"/>
</dbReference>
<dbReference type="SMART" id="SM00448">
    <property type="entry name" value="REC"/>
    <property type="match status" value="1"/>
</dbReference>
<evidence type="ECO:0000256" key="2">
    <source>
        <dbReference type="ARBA" id="ARBA00023125"/>
    </source>
</evidence>
<name>A0A1I1X0I4_9RHOB</name>
<dbReference type="SUPFAM" id="SSF52172">
    <property type="entry name" value="CheY-like"/>
    <property type="match status" value="1"/>
</dbReference>
<dbReference type="GO" id="GO:0003677">
    <property type="term" value="F:DNA binding"/>
    <property type="evidence" value="ECO:0007669"/>
    <property type="project" value="UniProtKB-KW"/>
</dbReference>
<keyword evidence="2 7" id="KW-0238">DNA-binding</keyword>